<evidence type="ECO:0000256" key="1">
    <source>
        <dbReference type="ARBA" id="ARBA00004613"/>
    </source>
</evidence>
<protein>
    <submittedName>
        <fullName evidence="4">Complement C1q-like protein 3</fullName>
    </submittedName>
</protein>
<dbReference type="Proteomes" id="UP000762676">
    <property type="component" value="Unassembled WGS sequence"/>
</dbReference>
<evidence type="ECO:0000259" key="3">
    <source>
        <dbReference type="PROSITE" id="PS50871"/>
    </source>
</evidence>
<dbReference type="SMART" id="SM00110">
    <property type="entry name" value="C1Q"/>
    <property type="match status" value="1"/>
</dbReference>
<organism evidence="4 5">
    <name type="scientific">Elysia marginata</name>
    <dbReference type="NCBI Taxonomy" id="1093978"/>
    <lineage>
        <taxon>Eukaryota</taxon>
        <taxon>Metazoa</taxon>
        <taxon>Spiralia</taxon>
        <taxon>Lophotrochozoa</taxon>
        <taxon>Mollusca</taxon>
        <taxon>Gastropoda</taxon>
        <taxon>Heterobranchia</taxon>
        <taxon>Euthyneura</taxon>
        <taxon>Panpulmonata</taxon>
        <taxon>Sacoglossa</taxon>
        <taxon>Placobranchoidea</taxon>
        <taxon>Plakobranchidae</taxon>
        <taxon>Elysia</taxon>
    </lineage>
</organism>
<dbReference type="EMBL" id="BMAT01004198">
    <property type="protein sequence ID" value="GFR70227.1"/>
    <property type="molecule type" value="Genomic_DNA"/>
</dbReference>
<reference evidence="4 5" key="1">
    <citation type="journal article" date="2021" name="Elife">
        <title>Chloroplast acquisition without the gene transfer in kleptoplastic sea slugs, Plakobranchus ocellatus.</title>
        <authorList>
            <person name="Maeda T."/>
            <person name="Takahashi S."/>
            <person name="Yoshida T."/>
            <person name="Shimamura S."/>
            <person name="Takaki Y."/>
            <person name="Nagai Y."/>
            <person name="Toyoda A."/>
            <person name="Suzuki Y."/>
            <person name="Arimoto A."/>
            <person name="Ishii H."/>
            <person name="Satoh N."/>
            <person name="Nishiyama T."/>
            <person name="Hasebe M."/>
            <person name="Maruyama T."/>
            <person name="Minagawa J."/>
            <person name="Obokata J."/>
            <person name="Shigenobu S."/>
        </authorList>
    </citation>
    <scope>NUCLEOTIDE SEQUENCE [LARGE SCALE GENOMIC DNA]</scope>
</reference>
<dbReference type="SUPFAM" id="SSF49842">
    <property type="entry name" value="TNF-like"/>
    <property type="match status" value="1"/>
</dbReference>
<dbReference type="PANTHER" id="PTHR15427">
    <property type="entry name" value="EMILIN ELASTIN MICROFIBRIL INTERFACE-LOCATED PROTEIN ELASTIN MICROFIBRIL INTERFACER"/>
    <property type="match status" value="1"/>
</dbReference>
<dbReference type="PRINTS" id="PR00007">
    <property type="entry name" value="COMPLEMNTC1Q"/>
</dbReference>
<dbReference type="InterPro" id="IPR050392">
    <property type="entry name" value="Collagen/C1q_domain"/>
</dbReference>
<comment type="subcellular location">
    <subcellularLocation>
        <location evidence="1">Secreted</location>
    </subcellularLocation>
</comment>
<evidence type="ECO:0000256" key="2">
    <source>
        <dbReference type="ARBA" id="ARBA00022525"/>
    </source>
</evidence>
<keyword evidence="2" id="KW-0964">Secreted</keyword>
<evidence type="ECO:0000313" key="5">
    <source>
        <dbReference type="Proteomes" id="UP000762676"/>
    </source>
</evidence>
<dbReference type="InterPro" id="IPR001073">
    <property type="entry name" value="C1q_dom"/>
</dbReference>
<accession>A0AAV4FAH1</accession>
<dbReference type="InterPro" id="IPR008983">
    <property type="entry name" value="Tumour_necrosis_fac-like_dom"/>
</dbReference>
<dbReference type="Pfam" id="PF00386">
    <property type="entry name" value="C1q"/>
    <property type="match status" value="1"/>
</dbReference>
<dbReference type="AlphaFoldDB" id="A0AAV4FAH1"/>
<evidence type="ECO:0000313" key="4">
    <source>
        <dbReference type="EMBL" id="GFR70227.1"/>
    </source>
</evidence>
<dbReference type="Gene3D" id="2.60.120.40">
    <property type="match status" value="1"/>
</dbReference>
<sequence>MKKVYPSASPAVESLATVAFSAAVVSEYTIATGDQLVFSDVLTNEGNAYNGTSGEFTAPRDGLYVFHVVLEIGRGGAVGEVILQAGGQILAKMYTQDKYFGDQGSISAVRRLKSGQVVSVRVFLAGGASPMVLGERLCLFSGFLTRT</sequence>
<keyword evidence="5" id="KW-1185">Reference proteome</keyword>
<feature type="domain" description="C1q" evidence="3">
    <location>
        <begin position="13"/>
        <end position="147"/>
    </location>
</feature>
<dbReference type="GO" id="GO:0031012">
    <property type="term" value="C:extracellular matrix"/>
    <property type="evidence" value="ECO:0007669"/>
    <property type="project" value="TreeGrafter"/>
</dbReference>
<name>A0AAV4FAH1_9GAST</name>
<dbReference type="GO" id="GO:0005576">
    <property type="term" value="C:extracellular region"/>
    <property type="evidence" value="ECO:0007669"/>
    <property type="project" value="UniProtKB-SubCell"/>
</dbReference>
<proteinExistence type="predicted"/>
<dbReference type="PROSITE" id="PS50871">
    <property type="entry name" value="C1Q"/>
    <property type="match status" value="1"/>
</dbReference>
<gene>
    <name evidence="4" type="ORF">ElyMa_002067700</name>
</gene>
<comment type="caution">
    <text evidence="4">The sequence shown here is derived from an EMBL/GenBank/DDBJ whole genome shotgun (WGS) entry which is preliminary data.</text>
</comment>
<dbReference type="PANTHER" id="PTHR15427:SF2">
    <property type="entry name" value="EMILIN-3"/>
    <property type="match status" value="1"/>
</dbReference>